<evidence type="ECO:0000313" key="9">
    <source>
        <dbReference type="Proteomes" id="UP000285430"/>
    </source>
</evidence>
<feature type="region of interest" description="Disordered" evidence="5">
    <location>
        <begin position="905"/>
        <end position="975"/>
    </location>
</feature>
<accession>A0A418E8H2</accession>
<dbReference type="GO" id="GO:0005635">
    <property type="term" value="C:nuclear envelope"/>
    <property type="evidence" value="ECO:0007669"/>
    <property type="project" value="TreeGrafter"/>
</dbReference>
<evidence type="ECO:0000256" key="5">
    <source>
        <dbReference type="SAM" id="MobiDB-lite"/>
    </source>
</evidence>
<dbReference type="PANTHER" id="PTHR10997:SF9">
    <property type="entry name" value="IMPORTIN-9"/>
    <property type="match status" value="1"/>
</dbReference>
<dbReference type="InterPro" id="IPR011989">
    <property type="entry name" value="ARM-like"/>
</dbReference>
<feature type="compositionally biased region" description="Acidic residues" evidence="5">
    <location>
        <begin position="959"/>
        <end position="971"/>
    </location>
</feature>
<dbReference type="Proteomes" id="UP000285712">
    <property type="component" value="Unassembled WGS sequence"/>
</dbReference>
<keyword evidence="3" id="KW-0653">Protein transport</keyword>
<evidence type="ECO:0000313" key="10">
    <source>
        <dbReference type="Proteomes" id="UP000285712"/>
    </source>
</evidence>
<name>A0A418E8H2_APHAT</name>
<dbReference type="Gene3D" id="1.25.10.10">
    <property type="entry name" value="Leucine-rich Repeat Variant"/>
    <property type="match status" value="1"/>
</dbReference>
<sequence length="1008" mass="109583">MDDLSRLLEGTLSNDTARRESAEAHLTESLSSPGFALLLTQYLQAPLSLSLAQLAAVLLKKFVLAHWEETTGEDSTYVIGDAEKGQVRNLLVHSLDNLAHGTAPSHFGDSKFQTAYSLVLAELVKHDWPEKWPALVPGIIELMATHTDFALKFFSVATDHIASDHFVELVPLLFPHLERVFDSPSTPPRLQCRVVAIVQTCLAMLGMMSQSGESAQAGVVLQATVSPWIGRFVRVLQSQPSQHRGLSIVVVRALTSFIVEWPKDMSSLVPSILPPVWQLLVSSVAAYEADVVLDGEGHDDDGYDSDGEPIGQAALTMELFDFVRGLVHAPTKKTRALVTASLHPLVHTMVAYMQITRAQLELWTDDPNQYVVDEDDDSLQHNVRNTGVDLLRELETTLGTSVLTASIQATHQRLTESSWRVQEAALLVMGALAEPLLMTRATSDAAPTGLDLPSFLTTLFDVMHAADIDIYLKARALWCASRFATVMTEAQLLAFIQVAISGLDPAQVIPVKLYACRALGTFVQHEKADAILPPFATTIVDRLLHLTVDATPETLHVALVVVVPGTPVQRVLTCVVPLWLRHLDDRMVHDVTVDILAALVADADAAPVVLTHVVPVLANVFNSLYVLQAIEVVELLVKQAAVAPLVVPVLLDPLLHILITTDDGSVLQHGGDVLKWIVLYASPQLEHFSSPSTGPVSITKIPDVPRSYIYMHAGASGVDGVMQVVAKLLSQDVSDSGAMGVGGLVTQVLLRLAPLLPVATVHQLLHAVSTRLASAQMPSLIQSLCTVYARLVHSFGVATIVDALESLGVCSFVLKTWIEHQGDFYGLYAIKVTLLALLKLLESQHPVVLALVVQGEMVQNHTSSTKRALRSANKAEPTSRQYTQVSFATKLVSILAMTYAQFEDEAEADDMDSSDEEESDDGDDSDEEVSATSVRPGGPSSIFAPSEDFLLSDMLDGGSEPDGDDEDEIEAAMDPLNDVDLKVDRRCMRLKRLYGDAWSWTRNKSCLS</sequence>
<evidence type="ECO:0000256" key="3">
    <source>
        <dbReference type="ARBA" id="ARBA00022927"/>
    </source>
</evidence>
<dbReference type="PANTHER" id="PTHR10997">
    <property type="entry name" value="IMPORTIN-7, 8, 11"/>
    <property type="match status" value="1"/>
</dbReference>
<dbReference type="AlphaFoldDB" id="A0A418E8H2"/>
<dbReference type="EMBL" id="QUTH01006078">
    <property type="protein sequence ID" value="RHZ08129.1"/>
    <property type="molecule type" value="Genomic_DNA"/>
</dbReference>
<evidence type="ECO:0000313" key="7">
    <source>
        <dbReference type="EMBL" id="RHY88447.1"/>
    </source>
</evidence>
<evidence type="ECO:0000256" key="4">
    <source>
        <dbReference type="ARBA" id="ARBA00023242"/>
    </source>
</evidence>
<dbReference type="VEuPathDB" id="FungiDB:H257_13149"/>
<evidence type="ECO:0000313" key="8">
    <source>
        <dbReference type="EMBL" id="RHZ08129.1"/>
    </source>
</evidence>
<dbReference type="PROSITE" id="PS50166">
    <property type="entry name" value="IMPORTIN_B_NT"/>
    <property type="match status" value="1"/>
</dbReference>
<comment type="subcellular location">
    <subcellularLocation>
        <location evidence="1">Nucleus</location>
    </subcellularLocation>
</comment>
<evidence type="ECO:0000256" key="2">
    <source>
        <dbReference type="ARBA" id="ARBA00022448"/>
    </source>
</evidence>
<comment type="caution">
    <text evidence="8">The sequence shown here is derived from an EMBL/GenBank/DDBJ whole genome shotgun (WGS) entry which is preliminary data.</text>
</comment>
<dbReference type="Proteomes" id="UP000285430">
    <property type="component" value="Unassembled WGS sequence"/>
</dbReference>
<dbReference type="GO" id="GO:0006606">
    <property type="term" value="P:protein import into nucleus"/>
    <property type="evidence" value="ECO:0007669"/>
    <property type="project" value="TreeGrafter"/>
</dbReference>
<reference evidence="9 10" key="1">
    <citation type="submission" date="2018-08" db="EMBL/GenBank/DDBJ databases">
        <title>Aphanomyces genome sequencing and annotation.</title>
        <authorList>
            <person name="Minardi D."/>
            <person name="Oidtmann B."/>
            <person name="Van Der Giezen M."/>
            <person name="Studholme D.J."/>
        </authorList>
    </citation>
    <scope>NUCLEOTIDE SEQUENCE [LARGE SCALE GENOMIC DNA]</scope>
    <source>
        <strain evidence="8 9">Da</strain>
        <strain evidence="7 10">Sv</strain>
    </source>
</reference>
<dbReference type="SMART" id="SM00913">
    <property type="entry name" value="IBN_N"/>
    <property type="match status" value="1"/>
</dbReference>
<keyword evidence="4" id="KW-0539">Nucleus</keyword>
<dbReference type="GO" id="GO:0031267">
    <property type="term" value="F:small GTPase binding"/>
    <property type="evidence" value="ECO:0007669"/>
    <property type="project" value="InterPro"/>
</dbReference>
<evidence type="ECO:0000256" key="1">
    <source>
        <dbReference type="ARBA" id="ARBA00004123"/>
    </source>
</evidence>
<keyword evidence="2" id="KW-0813">Transport</keyword>
<gene>
    <name evidence="7" type="ORF">DYB35_001739</name>
    <name evidence="8" type="ORF">DYB37_002456</name>
</gene>
<feature type="compositionally biased region" description="Acidic residues" evidence="5">
    <location>
        <begin position="905"/>
        <end position="929"/>
    </location>
</feature>
<dbReference type="EMBL" id="QUTG01004346">
    <property type="protein sequence ID" value="RHY88447.1"/>
    <property type="molecule type" value="Genomic_DNA"/>
</dbReference>
<dbReference type="SUPFAM" id="SSF48371">
    <property type="entry name" value="ARM repeat"/>
    <property type="match status" value="1"/>
</dbReference>
<dbReference type="InterPro" id="IPR016024">
    <property type="entry name" value="ARM-type_fold"/>
</dbReference>
<feature type="domain" description="Importin N-terminal" evidence="6">
    <location>
        <begin position="22"/>
        <end position="97"/>
    </location>
</feature>
<evidence type="ECO:0000259" key="6">
    <source>
        <dbReference type="PROSITE" id="PS50166"/>
    </source>
</evidence>
<dbReference type="Pfam" id="PF25018">
    <property type="entry name" value="HEAT_IPO9_c"/>
    <property type="match status" value="1"/>
</dbReference>
<dbReference type="GO" id="GO:0005829">
    <property type="term" value="C:cytosol"/>
    <property type="evidence" value="ECO:0007669"/>
    <property type="project" value="TreeGrafter"/>
</dbReference>
<organism evidence="8 9">
    <name type="scientific">Aphanomyces astaci</name>
    <name type="common">Crayfish plague agent</name>
    <dbReference type="NCBI Taxonomy" id="112090"/>
    <lineage>
        <taxon>Eukaryota</taxon>
        <taxon>Sar</taxon>
        <taxon>Stramenopiles</taxon>
        <taxon>Oomycota</taxon>
        <taxon>Saprolegniomycetes</taxon>
        <taxon>Saprolegniales</taxon>
        <taxon>Verrucalvaceae</taxon>
        <taxon>Aphanomyces</taxon>
    </lineage>
</organism>
<dbReference type="InterPro" id="IPR001494">
    <property type="entry name" value="Importin-beta_N"/>
</dbReference>
<dbReference type="Pfam" id="PF03810">
    <property type="entry name" value="IBN_N"/>
    <property type="match status" value="1"/>
</dbReference>
<dbReference type="InterPro" id="IPR056840">
    <property type="entry name" value="HEAT_IPO9_central"/>
</dbReference>
<proteinExistence type="predicted"/>
<protein>
    <recommendedName>
        <fullName evidence="6">Importin N-terminal domain-containing protein</fullName>
    </recommendedName>
</protein>